<dbReference type="InterPro" id="IPR029477">
    <property type="entry name" value="DAG_kinase_typeI_N"/>
</dbReference>
<proteinExistence type="predicted"/>
<dbReference type="EnsemblMetazoa" id="CPIJ008994-RA">
    <property type="protein sequence ID" value="CPIJ008994-PA"/>
    <property type="gene ID" value="CPIJ008994"/>
</dbReference>
<evidence type="ECO:0000313" key="4">
    <source>
        <dbReference type="EnsemblMetazoa" id="CPIJ008994-PA"/>
    </source>
</evidence>
<dbReference type="InParanoid" id="B0WPI7"/>
<dbReference type="VEuPathDB" id="VectorBase:CQUJHB010383"/>
<reference evidence="4" key="2">
    <citation type="submission" date="2020-05" db="UniProtKB">
        <authorList>
            <consortium name="EnsemblMetazoa"/>
        </authorList>
    </citation>
    <scope>IDENTIFICATION</scope>
    <source>
        <strain evidence="4">JHB</strain>
    </source>
</reference>
<dbReference type="AlphaFoldDB" id="B0WPI7"/>
<evidence type="ECO:0000256" key="1">
    <source>
        <dbReference type="SAM" id="MobiDB-lite"/>
    </source>
</evidence>
<name>B0WPI7_CULQU</name>
<dbReference type="Gene3D" id="1.10.238.110">
    <property type="entry name" value="Diacylglycerol kinase alpha"/>
    <property type="match status" value="1"/>
</dbReference>
<reference evidence="3" key="1">
    <citation type="submission" date="2007-03" db="EMBL/GenBank/DDBJ databases">
        <title>Annotation of Culex pipiens quinquefasciatus.</title>
        <authorList>
            <consortium name="The Broad Institute Genome Sequencing Platform"/>
            <person name="Atkinson P.W."/>
            <person name="Hemingway J."/>
            <person name="Christensen B.M."/>
            <person name="Higgs S."/>
            <person name="Kodira C."/>
            <person name="Hannick L."/>
            <person name="Megy K."/>
            <person name="O'Leary S."/>
            <person name="Pearson M."/>
            <person name="Haas B.J."/>
            <person name="Mauceli E."/>
            <person name="Wortman J.R."/>
            <person name="Lee N.H."/>
            <person name="Guigo R."/>
            <person name="Stanke M."/>
            <person name="Alvarado L."/>
            <person name="Amedeo P."/>
            <person name="Antoine C.H."/>
            <person name="Arensburger P."/>
            <person name="Bidwell S.L."/>
            <person name="Crawford M."/>
            <person name="Camaro F."/>
            <person name="Devon K."/>
            <person name="Engels R."/>
            <person name="Hammond M."/>
            <person name="Howarth C."/>
            <person name="Koehrsen M."/>
            <person name="Lawson D."/>
            <person name="Montgomery P."/>
            <person name="Nene V."/>
            <person name="Nusbaum C."/>
            <person name="Puiu D."/>
            <person name="Romero-Severson J."/>
            <person name="Severson D.W."/>
            <person name="Shumway M."/>
            <person name="Sisk P."/>
            <person name="Stolte C."/>
            <person name="Zeng Q."/>
            <person name="Eisenstadt E."/>
            <person name="Fraser-Liggett C."/>
            <person name="Strausberg R."/>
            <person name="Galagan J."/>
            <person name="Birren B."/>
            <person name="Collins F.H."/>
        </authorList>
    </citation>
    <scope>NUCLEOTIDE SEQUENCE [LARGE SCALE GENOMIC DNA]</scope>
    <source>
        <strain evidence="3">JHB</strain>
    </source>
</reference>
<gene>
    <name evidence="4" type="primary">6041344</name>
    <name evidence="3" type="ORF">CpipJ_CPIJ008994</name>
</gene>
<accession>B0WPI7</accession>
<evidence type="ECO:0000313" key="5">
    <source>
        <dbReference type="Proteomes" id="UP000002320"/>
    </source>
</evidence>
<dbReference type="OrthoDB" id="242257at2759"/>
<dbReference type="HOGENOM" id="CLU_096208_0_0_1"/>
<evidence type="ECO:0000259" key="2">
    <source>
        <dbReference type="Pfam" id="PF14513"/>
    </source>
</evidence>
<dbReference type="eggNOG" id="KOG1169">
    <property type="taxonomic scope" value="Eukaryota"/>
</dbReference>
<dbReference type="STRING" id="7176.B0WPI7"/>
<dbReference type="SUPFAM" id="SSF47473">
    <property type="entry name" value="EF-hand"/>
    <property type="match status" value="1"/>
</dbReference>
<organism>
    <name type="scientific">Culex quinquefasciatus</name>
    <name type="common">Southern house mosquito</name>
    <name type="synonym">Culex pungens</name>
    <dbReference type="NCBI Taxonomy" id="7176"/>
    <lineage>
        <taxon>Eukaryota</taxon>
        <taxon>Metazoa</taxon>
        <taxon>Ecdysozoa</taxon>
        <taxon>Arthropoda</taxon>
        <taxon>Hexapoda</taxon>
        <taxon>Insecta</taxon>
        <taxon>Pterygota</taxon>
        <taxon>Neoptera</taxon>
        <taxon>Endopterygota</taxon>
        <taxon>Diptera</taxon>
        <taxon>Nematocera</taxon>
        <taxon>Culicoidea</taxon>
        <taxon>Culicidae</taxon>
        <taxon>Culicinae</taxon>
        <taxon>Culicini</taxon>
        <taxon>Culex</taxon>
        <taxon>Culex</taxon>
    </lineage>
</organism>
<feature type="domain" description="Diacylglycerol kinase type I N-terminal" evidence="2">
    <location>
        <begin position="4"/>
        <end position="145"/>
    </location>
</feature>
<dbReference type="EMBL" id="DS232024">
    <property type="protein sequence ID" value="EDS32375.1"/>
    <property type="molecule type" value="Genomic_DNA"/>
</dbReference>
<dbReference type="InterPro" id="IPR011992">
    <property type="entry name" value="EF-hand-dom_pair"/>
</dbReference>
<dbReference type="Pfam" id="PF14513">
    <property type="entry name" value="DAG_kinase_N"/>
    <property type="match status" value="1"/>
</dbReference>
<sequence>MFKDIEYEGFRRFLDAFLDCETPEELSKHLFISFLKPALYQAQHSHGKALCQMAAISSNAACAPVTSHNRGSIPNLNNIIDLPTPQPSQESQRNSFVERIHGITDKLQSLGGHLGHDSGGGGDRQGKSGTVHPMLTVTPSPMGGSTSILPAPFRRSADSSPSHSHSHSHSQISRNSSRKSNNSVNCRIEAGKICLPQVNVSTGIAAV</sequence>
<evidence type="ECO:0000313" key="3">
    <source>
        <dbReference type="EMBL" id="EDS32375.1"/>
    </source>
</evidence>
<protein>
    <recommendedName>
        <fullName evidence="2">Diacylglycerol kinase type I N-terminal domain-containing protein</fullName>
    </recommendedName>
</protein>
<dbReference type="InterPro" id="IPR038199">
    <property type="entry name" value="DGK_typeI_N_sf"/>
</dbReference>
<dbReference type="Proteomes" id="UP000002320">
    <property type="component" value="Unassembled WGS sequence"/>
</dbReference>
<keyword evidence="5" id="KW-1185">Reference proteome</keyword>
<feature type="compositionally biased region" description="Polar residues" evidence="1">
    <location>
        <begin position="137"/>
        <end position="148"/>
    </location>
</feature>
<feature type="region of interest" description="Disordered" evidence="1">
    <location>
        <begin position="108"/>
        <end position="183"/>
    </location>
</feature>
<dbReference type="OMA" id="GHLGHDS"/>
<dbReference type="VEuPathDB" id="VectorBase:CPIJ008994"/>
<dbReference type="KEGG" id="cqu:CpipJ_CPIJ008994"/>
<feature type="compositionally biased region" description="Low complexity" evidence="1">
    <location>
        <begin position="158"/>
        <end position="183"/>
    </location>
</feature>